<dbReference type="Proteomes" id="UP000324831">
    <property type="component" value="Unassembled WGS sequence"/>
</dbReference>
<comment type="caution">
    <text evidence="1">The sequence shown here is derived from an EMBL/GenBank/DDBJ whole genome shotgun (WGS) entry which is preliminary data.</text>
</comment>
<dbReference type="AlphaFoldDB" id="A0A478FQT3"/>
<organism evidence="1 2">
    <name type="scientific">Candidatus Mycoplasma haematohominis</name>
    <dbReference type="NCBI Taxonomy" id="1494318"/>
    <lineage>
        <taxon>Bacteria</taxon>
        <taxon>Bacillati</taxon>
        <taxon>Mycoplasmatota</taxon>
        <taxon>Mollicutes</taxon>
        <taxon>Mycoplasmataceae</taxon>
        <taxon>Mycoplasma</taxon>
    </lineage>
</organism>
<accession>A0A478FQT3</accession>
<evidence type="ECO:0000313" key="1">
    <source>
        <dbReference type="EMBL" id="GCE63732.1"/>
    </source>
</evidence>
<name>A0A478FQT3_9MOLU</name>
<evidence type="ECO:0000313" key="2">
    <source>
        <dbReference type="Proteomes" id="UP000324831"/>
    </source>
</evidence>
<dbReference type="EMBL" id="BIMN01000003">
    <property type="protein sequence ID" value="GCE63732.1"/>
    <property type="molecule type" value="Genomic_DNA"/>
</dbReference>
<dbReference type="RefSeq" id="WP_216083411.1">
    <property type="nucleotide sequence ID" value="NZ_CACTIB010000021.1"/>
</dbReference>
<sequence length="156" mass="16979">MSNPLVAAAAGTAVLGGGGVTIAYVAGAFEIRYENFDSYVNNALKDTHIYATLDDAKLKTKSSDTNTTYVKALKKIVSTTGLSGVDNTLQESDVGNISTDSGKLTKITTKTKAWCTDRKSKKPKEKDTWWTESAIKSDEDWATFQTVCLEEKPKQQ</sequence>
<gene>
    <name evidence="1" type="ORF">MHSWG343_07320</name>
</gene>
<proteinExistence type="predicted"/>
<reference evidence="1 2" key="1">
    <citation type="submission" date="2019-01" db="EMBL/GenBank/DDBJ databases">
        <title>Draft genome sequences of Candidatus Mycoplasma haemohominis SWG34-3 identified from a patient with pyrexia, anemia and liver dysfunction.</title>
        <authorList>
            <person name="Sekizuka T."/>
            <person name="Hattori N."/>
            <person name="Katano H."/>
            <person name="Takuma T."/>
            <person name="Ito T."/>
            <person name="Arai N."/>
            <person name="Yanai R."/>
            <person name="Ishii S."/>
            <person name="Miura Y."/>
            <person name="Tokunaga T."/>
            <person name="Watanabe H."/>
            <person name="Nomura N."/>
            <person name="Eguchi J."/>
            <person name="Arai T."/>
            <person name="Hasegawa H."/>
            <person name="Nakamaki T."/>
            <person name="Wakita T."/>
            <person name="Niki Y."/>
            <person name="Kuroda M."/>
        </authorList>
    </citation>
    <scope>NUCLEOTIDE SEQUENCE [LARGE SCALE GENOMIC DNA]</scope>
    <source>
        <strain evidence="1">SWG34-3</strain>
    </source>
</reference>
<protein>
    <submittedName>
        <fullName evidence="1">Uncharacterized protein</fullName>
    </submittedName>
</protein>